<feature type="transmembrane region" description="Helical" evidence="1">
    <location>
        <begin position="52"/>
        <end position="73"/>
    </location>
</feature>
<dbReference type="EMBL" id="UXAU01000013">
    <property type="protein sequence ID" value="VDC21426.1"/>
    <property type="molecule type" value="Genomic_DNA"/>
</dbReference>
<name>A0A3P5WS33_9MICC</name>
<accession>A0A3P5WS33</accession>
<feature type="transmembrane region" description="Helical" evidence="1">
    <location>
        <begin position="345"/>
        <end position="364"/>
    </location>
</feature>
<feature type="transmembrane region" description="Helical" evidence="1">
    <location>
        <begin position="518"/>
        <end position="536"/>
    </location>
</feature>
<keyword evidence="1" id="KW-0472">Membrane</keyword>
<feature type="transmembrane region" description="Helical" evidence="1">
    <location>
        <begin position="418"/>
        <end position="439"/>
    </location>
</feature>
<feature type="transmembrane region" description="Helical" evidence="1">
    <location>
        <begin position="99"/>
        <end position="116"/>
    </location>
</feature>
<dbReference type="AlphaFoldDB" id="A0A3P5WS33"/>
<feature type="transmembrane region" description="Helical" evidence="1">
    <location>
        <begin position="152"/>
        <end position="171"/>
    </location>
</feature>
<feature type="transmembrane region" description="Helical" evidence="1">
    <location>
        <begin position="252"/>
        <end position="270"/>
    </location>
</feature>
<dbReference type="Proteomes" id="UP000280861">
    <property type="component" value="Unassembled WGS sequence"/>
</dbReference>
<evidence type="ECO:0000313" key="2">
    <source>
        <dbReference type="EMBL" id="VDC21426.1"/>
    </source>
</evidence>
<dbReference type="InterPro" id="IPR046264">
    <property type="entry name" value="DUF6297"/>
</dbReference>
<proteinExistence type="predicted"/>
<reference evidence="2 3" key="1">
    <citation type="submission" date="2018-11" db="EMBL/GenBank/DDBJ databases">
        <authorList>
            <person name="Criscuolo A."/>
        </authorList>
    </citation>
    <scope>NUCLEOTIDE SEQUENCE [LARGE SCALE GENOMIC DNA]</scope>
    <source>
        <strain evidence="2">AT11b</strain>
    </source>
</reference>
<keyword evidence="1" id="KW-1133">Transmembrane helix</keyword>
<sequence length="546" mass="55875">MGLPSLRASDPGQQVAAGAESALAQDVVAFTRAQSRTYNRSLTSLGDAFADIYTSILALGCAAAMAVSLVFALRGEIDGRVPGAGGLVPRSPLELPSTVLWFLMTYAALLGILTVARRLGPIAVTGAQGSWWLPLPVDRGPMVLPTFRRRTVGVGLGSALGYLPFSLLTGLDLTGIAHALAAGTFGAASLVVLGMAALLQHRPTLGAPAGRRYLDRPALAQPKRDPMVHVRLILVPVALLPRLPGFGWEPGVAVLALAALAAALILRVALRRAGTISSAELIRGGAVSGHAGASVFFLDANELLRAMAGEPRPLAARRAAGLYWRPARTPWGALLRADVAAFLRLQPAATVPLVWLAACVALAISDAGLPAPLQLAFVLVAGCAVASGMGTVARRTALLPELDALLPLSPARVRASRMLMPAAALALWMAALTSVLALLGAGGPLLPVLGALAGVGMGAGTLRGATRPAADWTLPPVDTPMGPVPRTQLASLMRGLDATVLSLLPTGLALYLGQALPVLLLAQAVVSGAAVLLVLLSNPATTPSGR</sequence>
<evidence type="ECO:0000313" key="3">
    <source>
        <dbReference type="Proteomes" id="UP000280861"/>
    </source>
</evidence>
<gene>
    <name evidence="2" type="ORF">PSET11_00788</name>
</gene>
<protein>
    <submittedName>
        <fullName evidence="2">Uncharacterized protein</fullName>
    </submittedName>
</protein>
<organism evidence="2 3">
    <name type="scientific">Arthrobacter ulcerisalmonis</name>
    <dbReference type="NCBI Taxonomy" id="2483813"/>
    <lineage>
        <taxon>Bacteria</taxon>
        <taxon>Bacillati</taxon>
        <taxon>Actinomycetota</taxon>
        <taxon>Actinomycetes</taxon>
        <taxon>Micrococcales</taxon>
        <taxon>Micrococcaceae</taxon>
        <taxon>Arthrobacter</taxon>
    </lineage>
</organism>
<dbReference type="Pfam" id="PF19814">
    <property type="entry name" value="DUF6297"/>
    <property type="match status" value="1"/>
</dbReference>
<keyword evidence="1" id="KW-0812">Transmembrane</keyword>
<feature type="transmembrane region" description="Helical" evidence="1">
    <location>
        <begin position="177"/>
        <end position="199"/>
    </location>
</feature>
<dbReference type="RefSeq" id="WP_377973631.1">
    <property type="nucleotide sequence ID" value="NZ_JBHTHK010000001.1"/>
</dbReference>
<keyword evidence="3" id="KW-1185">Reference proteome</keyword>
<feature type="transmembrane region" description="Helical" evidence="1">
    <location>
        <begin position="376"/>
        <end position="397"/>
    </location>
</feature>
<evidence type="ECO:0000256" key="1">
    <source>
        <dbReference type="SAM" id="Phobius"/>
    </source>
</evidence>